<dbReference type="PROSITE" id="PS50076">
    <property type="entry name" value="DNAJ_2"/>
    <property type="match status" value="1"/>
</dbReference>
<keyword evidence="2" id="KW-0802">TPR repeat</keyword>
<dbReference type="InterPro" id="IPR036869">
    <property type="entry name" value="J_dom_sf"/>
</dbReference>
<dbReference type="PRINTS" id="PR00625">
    <property type="entry name" value="JDOMAIN"/>
</dbReference>
<name>A0A101I243_UNCT6</name>
<feature type="repeat" description="TPR" evidence="2">
    <location>
        <begin position="162"/>
        <end position="195"/>
    </location>
</feature>
<comment type="caution">
    <text evidence="4">The sequence shown here is derived from an EMBL/GenBank/DDBJ whole genome shotgun (WGS) entry which is preliminary data.</text>
</comment>
<gene>
    <name evidence="4" type="ORF">XE03_1505</name>
</gene>
<feature type="domain" description="J" evidence="3">
    <location>
        <begin position="3"/>
        <end position="69"/>
    </location>
</feature>
<dbReference type="InterPro" id="IPR018253">
    <property type="entry name" value="DnaJ_domain_CS"/>
</dbReference>
<dbReference type="SUPFAM" id="SSF48452">
    <property type="entry name" value="TPR-like"/>
    <property type="match status" value="1"/>
</dbReference>
<dbReference type="PROSITE" id="PS00636">
    <property type="entry name" value="DNAJ_1"/>
    <property type="match status" value="1"/>
</dbReference>
<dbReference type="InterPro" id="IPR051938">
    <property type="entry name" value="Apopto_cytoskel_mod"/>
</dbReference>
<evidence type="ECO:0000259" key="3">
    <source>
        <dbReference type="PROSITE" id="PS50076"/>
    </source>
</evidence>
<reference evidence="5" key="1">
    <citation type="journal article" date="2015" name="MBio">
        <title>Genome-Resolved Metagenomic Analysis Reveals Roles for Candidate Phyla and Other Microbial Community Members in Biogeochemical Transformations in Oil Reservoirs.</title>
        <authorList>
            <person name="Hu P."/>
            <person name="Tom L."/>
            <person name="Singh A."/>
            <person name="Thomas B.C."/>
            <person name="Baker B.J."/>
            <person name="Piceno Y.M."/>
            <person name="Andersen G.L."/>
            <person name="Banfield J.F."/>
        </authorList>
    </citation>
    <scope>NUCLEOTIDE SEQUENCE [LARGE SCALE GENOMIC DNA]</scope>
</reference>
<keyword evidence="4" id="KW-0346">Stress response</keyword>
<proteinExistence type="predicted"/>
<keyword evidence="1" id="KW-0143">Chaperone</keyword>
<dbReference type="EMBL" id="LGGX01000019">
    <property type="protein sequence ID" value="KUK86430.1"/>
    <property type="molecule type" value="Genomic_DNA"/>
</dbReference>
<dbReference type="PROSITE" id="PS50005">
    <property type="entry name" value="TPR"/>
    <property type="match status" value="1"/>
</dbReference>
<evidence type="ECO:0000256" key="2">
    <source>
        <dbReference type="PROSITE-ProRule" id="PRU00339"/>
    </source>
</evidence>
<dbReference type="Proteomes" id="UP000053467">
    <property type="component" value="Unassembled WGS sequence"/>
</dbReference>
<dbReference type="InterPro" id="IPR019734">
    <property type="entry name" value="TPR_rpt"/>
</dbReference>
<dbReference type="CDD" id="cd06257">
    <property type="entry name" value="DnaJ"/>
    <property type="match status" value="1"/>
</dbReference>
<dbReference type="Gene3D" id="1.10.287.110">
    <property type="entry name" value="DnaJ domain"/>
    <property type="match status" value="1"/>
</dbReference>
<protein>
    <submittedName>
        <fullName evidence="4">Heat shock protein DnaJ domain protein</fullName>
    </submittedName>
</protein>
<evidence type="ECO:0000256" key="1">
    <source>
        <dbReference type="ARBA" id="ARBA00023186"/>
    </source>
</evidence>
<dbReference type="InterPro" id="IPR001623">
    <property type="entry name" value="DnaJ_domain"/>
</dbReference>
<evidence type="ECO:0000313" key="5">
    <source>
        <dbReference type="Proteomes" id="UP000053467"/>
    </source>
</evidence>
<dbReference type="PANTHER" id="PTHR44145">
    <property type="entry name" value="DNAJ HOMOLOG SUBFAMILY A MEMBER 3, MITOCHONDRIAL"/>
    <property type="match status" value="1"/>
</dbReference>
<organism evidence="4 5">
    <name type="scientific">candidate division TA06 bacterium 34_109</name>
    <dbReference type="NCBI Taxonomy" id="1635277"/>
    <lineage>
        <taxon>Bacteria</taxon>
        <taxon>Bacteria division TA06</taxon>
    </lineage>
</organism>
<dbReference type="PANTHER" id="PTHR44145:SF3">
    <property type="entry name" value="DNAJ HOMOLOG SUBFAMILY A MEMBER 3, MITOCHONDRIAL"/>
    <property type="match status" value="1"/>
</dbReference>
<dbReference type="Gene3D" id="1.25.40.10">
    <property type="entry name" value="Tetratricopeptide repeat domain"/>
    <property type="match status" value="1"/>
</dbReference>
<evidence type="ECO:0000313" key="4">
    <source>
        <dbReference type="EMBL" id="KUK86430.1"/>
    </source>
</evidence>
<sequence>MKNYYEILNVSENASKAEIKKAYFALAKKYHPDKLAQEGNKDDNIFADIAEAYDVLSDDKKREEYDEKLKKFKEGVDLEEKKNDERLENYFTKAKRKIKGRKFKEAIEIFKKLEMHYKYKNRKPTDEFLSLYGYSLFFSGIDRKKGFELMDNALTSSNFSDQDIILNLVEAYFESGKEEKAKELFKLALGINPKNKRAFLIKQKYLKKKRNILDIILGRK</sequence>
<dbReference type="InterPro" id="IPR011990">
    <property type="entry name" value="TPR-like_helical_dom_sf"/>
</dbReference>
<accession>A0A101I243</accession>
<dbReference type="SUPFAM" id="SSF46565">
    <property type="entry name" value="Chaperone J-domain"/>
    <property type="match status" value="1"/>
</dbReference>
<dbReference type="SMART" id="SM00271">
    <property type="entry name" value="DnaJ"/>
    <property type="match status" value="1"/>
</dbReference>
<dbReference type="Pfam" id="PF00226">
    <property type="entry name" value="DnaJ"/>
    <property type="match status" value="1"/>
</dbReference>
<dbReference type="AlphaFoldDB" id="A0A101I243"/>